<proteinExistence type="predicted"/>
<dbReference type="AlphaFoldDB" id="A0A6J4R974"/>
<sequence length="889" mass="98306">MSGATSGVRPEQRFSPSKPCPICGGDERRPRGIGERCTGFISEDGKWAHCSREEHAGASPFNDKTSAFVHKLTGDCKCGVRHDPVPPGAESLPREPRKNGKGDTRSLGRTVAEYDYTDEQDELLFQVVRKEPKNFPQRRPNGRGGWVWDVKDVRRVLYRLPKLLAADQGEQVFAFEGEEDVHQGEEDGLLSTTNPGGALKWSEDFSGTLHERPVVIVPDEDPKGIKHAEQVAASLCGKASSVKIVRLPRLEWREKHGEDYRDWREKHGGTVEELLQLVEDTPEWTPEEESPLRTIRVNNRHLRDVTSDALAALVERNNPPEVFVRSGALVRVREDENGVPQIQVMEDSHARGRLARVADFVRITDNGETKVNPPEVVVKDLQALGGWGLPALEAVVESPILRPDGTIFDTPGYDSRTRLFYKPVKGFELPKIPEKPERSDIEQAIRLVDEAIGEFPYEDASSAANTLGLILTPLVRQAVDGPVPMALIDKPQAGTGGSLLAETVALIASGRGAEMLGAPRDDEEWRKQITAKLSGGGTMITVDNVEGPLYAPSLARAITARTWTDRVLGRSESITLSQRATWLATGNNIILRGDLPRRCYWIRLDAKKTRPWQREGFRHPDLLSWVSKNRGSLVHALLTIARAWFVAGKPKADGVPRLGSFEAWAETVGGIVAYACIPGFLGNLEALYEKADEGNREWEGFLVSWLEMCGAEPITVAALMQKIKDSDKFRAALPPDLAEAFDKSQGTFSRKLGNALSKRAGTHYGEDGLRVVKAGEFRRAVQWKLEKGSIQCEFVSLVSLYNPSAGKKQAYNTSSTENKKVEEPETNSNNSQTHIKEEVPVSFDLKAGESATVEELRDRRNALAASDDDLEEDLAAVRDLFYADEEGAE</sequence>
<feature type="region of interest" description="Disordered" evidence="1">
    <location>
        <begin position="806"/>
        <end position="841"/>
    </location>
</feature>
<organism evidence="2">
    <name type="scientific">uncultured Rubrobacteraceae bacterium</name>
    <dbReference type="NCBI Taxonomy" id="349277"/>
    <lineage>
        <taxon>Bacteria</taxon>
        <taxon>Bacillati</taxon>
        <taxon>Actinomycetota</taxon>
        <taxon>Rubrobacteria</taxon>
        <taxon>Rubrobacterales</taxon>
        <taxon>Rubrobacteraceae</taxon>
        <taxon>environmental samples</taxon>
    </lineage>
</organism>
<gene>
    <name evidence="2" type="ORF">AVDCRST_MAG28-3279</name>
</gene>
<feature type="region of interest" description="Disordered" evidence="1">
    <location>
        <begin position="80"/>
        <end position="106"/>
    </location>
</feature>
<dbReference type="EMBL" id="CADCVE010000081">
    <property type="protein sequence ID" value="CAA9461033.1"/>
    <property type="molecule type" value="Genomic_DNA"/>
</dbReference>
<evidence type="ECO:0008006" key="3">
    <source>
        <dbReference type="Google" id="ProtNLM"/>
    </source>
</evidence>
<feature type="compositionally biased region" description="Basic and acidic residues" evidence="1">
    <location>
        <begin position="25"/>
        <end position="34"/>
    </location>
</feature>
<name>A0A6J4R974_9ACTN</name>
<dbReference type="Gene3D" id="3.40.1360.10">
    <property type="match status" value="1"/>
</dbReference>
<reference evidence="2" key="1">
    <citation type="submission" date="2020-02" db="EMBL/GenBank/DDBJ databases">
        <authorList>
            <person name="Meier V. D."/>
        </authorList>
    </citation>
    <scope>NUCLEOTIDE SEQUENCE</scope>
    <source>
        <strain evidence="2">AVDCRST_MAG28</strain>
    </source>
</reference>
<evidence type="ECO:0000256" key="1">
    <source>
        <dbReference type="SAM" id="MobiDB-lite"/>
    </source>
</evidence>
<evidence type="ECO:0000313" key="2">
    <source>
        <dbReference type="EMBL" id="CAA9461033.1"/>
    </source>
</evidence>
<protein>
    <recommendedName>
        <fullName evidence="3">DUF927 domain-containing protein</fullName>
    </recommendedName>
</protein>
<feature type="region of interest" description="Disordered" evidence="1">
    <location>
        <begin position="1"/>
        <end position="36"/>
    </location>
</feature>
<accession>A0A6J4R974</accession>
<feature type="compositionally biased region" description="Basic and acidic residues" evidence="1">
    <location>
        <begin position="92"/>
        <end position="106"/>
    </location>
</feature>